<accession>A0A8H4L601</accession>
<keyword evidence="3" id="KW-1185">Reference proteome</keyword>
<feature type="region of interest" description="Disordered" evidence="1">
    <location>
        <begin position="92"/>
        <end position="114"/>
    </location>
</feature>
<feature type="compositionally biased region" description="Low complexity" evidence="1">
    <location>
        <begin position="62"/>
        <end position="74"/>
    </location>
</feature>
<evidence type="ECO:0000313" key="2">
    <source>
        <dbReference type="EMBL" id="KAF4462891.1"/>
    </source>
</evidence>
<reference evidence="2 3" key="1">
    <citation type="submission" date="2020-01" db="EMBL/GenBank/DDBJ databases">
        <title>Identification and distribution of gene clusters putatively required for synthesis of sphingolipid metabolism inhibitors in phylogenetically diverse species of the filamentous fungus Fusarium.</title>
        <authorList>
            <person name="Kim H.-S."/>
            <person name="Busman M."/>
            <person name="Brown D.W."/>
            <person name="Divon H."/>
            <person name="Uhlig S."/>
            <person name="Proctor R.H."/>
        </authorList>
    </citation>
    <scope>NUCLEOTIDE SEQUENCE [LARGE SCALE GENOMIC DNA]</scope>
    <source>
        <strain evidence="2 3">NRRL 20459</strain>
    </source>
</reference>
<evidence type="ECO:0000313" key="3">
    <source>
        <dbReference type="Proteomes" id="UP000554235"/>
    </source>
</evidence>
<name>A0A8H4L601_9HYPO</name>
<dbReference type="Proteomes" id="UP000554235">
    <property type="component" value="Unassembled WGS sequence"/>
</dbReference>
<feature type="region of interest" description="Disordered" evidence="1">
    <location>
        <begin position="265"/>
        <end position="337"/>
    </location>
</feature>
<dbReference type="AlphaFoldDB" id="A0A8H4L601"/>
<protein>
    <submittedName>
        <fullName evidence="2">Uncharacterized protein</fullName>
    </submittedName>
</protein>
<organism evidence="2 3">
    <name type="scientific">Fusarium albosuccineum</name>
    <dbReference type="NCBI Taxonomy" id="1237068"/>
    <lineage>
        <taxon>Eukaryota</taxon>
        <taxon>Fungi</taxon>
        <taxon>Dikarya</taxon>
        <taxon>Ascomycota</taxon>
        <taxon>Pezizomycotina</taxon>
        <taxon>Sordariomycetes</taxon>
        <taxon>Hypocreomycetidae</taxon>
        <taxon>Hypocreales</taxon>
        <taxon>Nectriaceae</taxon>
        <taxon>Fusarium</taxon>
        <taxon>Fusarium decemcellulare species complex</taxon>
    </lineage>
</organism>
<proteinExistence type="predicted"/>
<feature type="region of interest" description="Disordered" evidence="1">
    <location>
        <begin position="1"/>
        <end position="76"/>
    </location>
</feature>
<evidence type="ECO:0000256" key="1">
    <source>
        <dbReference type="SAM" id="MobiDB-lite"/>
    </source>
</evidence>
<dbReference type="EMBL" id="JAADYS010001464">
    <property type="protein sequence ID" value="KAF4462891.1"/>
    <property type="molecule type" value="Genomic_DNA"/>
</dbReference>
<sequence>MRLAEGLVRPRGPGVQTPPAHPKPKPLVCSVSVHARRGAAQKQRIPEMGGQGKARQGKARPRQGQARQGQLGHRLSTAQPDTAIWIIIKAKQTDDRRQTNRRTDEQTNRRTDEQRTVLQARPWQERKRLTKETKGREKQIVPAQQRPAAPLFRLATAGRLASSFWVGLAGSEDRAELSVLVGSTLCTSPLAPAGQRPKSSAAAVGSRNFTASACVPCLARLARLREKLWACRLETADGQPVVSACPDPYGVVARWDTERVGIGEERTGQSGTNYGAATGDTYRTKKCGPGAGHSRGDSGPWRPRLEISVPECRDGASRGRKPSFAQHGIVRAREHLG</sequence>
<gene>
    <name evidence="2" type="ORF">FALBO_10299</name>
</gene>
<comment type="caution">
    <text evidence="2">The sequence shown here is derived from an EMBL/GenBank/DDBJ whole genome shotgun (WGS) entry which is preliminary data.</text>
</comment>